<accession>A0A4P6MW75</accession>
<organism evidence="3 4">
    <name type="scientific">Janibacter limosus</name>
    <dbReference type="NCBI Taxonomy" id="53458"/>
    <lineage>
        <taxon>Bacteria</taxon>
        <taxon>Bacillati</taxon>
        <taxon>Actinomycetota</taxon>
        <taxon>Actinomycetes</taxon>
        <taxon>Micrococcales</taxon>
        <taxon>Intrasporangiaceae</taxon>
        <taxon>Janibacter</taxon>
    </lineage>
</organism>
<dbReference type="KEGG" id="jli:EXU32_13655"/>
<dbReference type="InterPro" id="IPR001638">
    <property type="entry name" value="Solute-binding_3/MltF_N"/>
</dbReference>
<proteinExistence type="predicted"/>
<evidence type="ECO:0000256" key="1">
    <source>
        <dbReference type="SAM" id="SignalP"/>
    </source>
</evidence>
<dbReference type="SUPFAM" id="SSF53850">
    <property type="entry name" value="Periplasmic binding protein-like II"/>
    <property type="match status" value="1"/>
</dbReference>
<dbReference type="STRING" id="1216970.GCA_001570985_02145"/>
<gene>
    <name evidence="3" type="ORF">EXU32_13655</name>
</gene>
<keyword evidence="4" id="KW-1185">Reference proteome</keyword>
<feature type="signal peptide" evidence="1">
    <location>
        <begin position="1"/>
        <end position="23"/>
    </location>
</feature>
<evidence type="ECO:0000259" key="2">
    <source>
        <dbReference type="Pfam" id="PF00497"/>
    </source>
</evidence>
<dbReference type="EMBL" id="CP036164">
    <property type="protein sequence ID" value="QBF47202.1"/>
    <property type="molecule type" value="Genomic_DNA"/>
</dbReference>
<sequence>MVAMRRLLAMALLPLLLVASGCSDPGSALSRAESTGILNVGVVDNPPLTVPDGGGDVSGPAADMITGYADSIGAHPSWQVGELDALAAAVDRGEVDVIIGANSPTKGVTATASSATGGVVLVGEQEEPLKDSISAWLADQG</sequence>
<dbReference type="OrthoDB" id="4865977at2"/>
<reference evidence="3 4" key="1">
    <citation type="submission" date="2019-02" db="EMBL/GenBank/DDBJ databases">
        <title>Genomic data mining of an Antarctic deep-sea actinobacterium, Janibacterlimosus P3-3-X1.</title>
        <authorList>
            <person name="Liao L."/>
            <person name="Chen B."/>
        </authorList>
    </citation>
    <scope>NUCLEOTIDE SEQUENCE [LARGE SCALE GENOMIC DNA]</scope>
    <source>
        <strain evidence="3 4">P3-3-X1</strain>
    </source>
</reference>
<evidence type="ECO:0000313" key="4">
    <source>
        <dbReference type="Proteomes" id="UP000290408"/>
    </source>
</evidence>
<name>A0A4P6MW75_9MICO</name>
<feature type="domain" description="Solute-binding protein family 3/N-terminal" evidence="2">
    <location>
        <begin position="38"/>
        <end position="106"/>
    </location>
</feature>
<protein>
    <submittedName>
        <fullName evidence="3">Transporter substrate-binding domain-containing protein</fullName>
    </submittedName>
</protein>
<dbReference type="AlphaFoldDB" id="A0A4P6MW75"/>
<feature type="chain" id="PRO_5038489801" evidence="1">
    <location>
        <begin position="24"/>
        <end position="141"/>
    </location>
</feature>
<dbReference type="Proteomes" id="UP000290408">
    <property type="component" value="Chromosome"/>
</dbReference>
<keyword evidence="1" id="KW-0732">Signal</keyword>
<evidence type="ECO:0000313" key="3">
    <source>
        <dbReference type="EMBL" id="QBF47202.1"/>
    </source>
</evidence>
<dbReference type="PROSITE" id="PS51257">
    <property type="entry name" value="PROKAR_LIPOPROTEIN"/>
    <property type="match status" value="1"/>
</dbReference>
<dbReference type="Gene3D" id="3.40.190.10">
    <property type="entry name" value="Periplasmic binding protein-like II"/>
    <property type="match status" value="1"/>
</dbReference>
<dbReference type="Pfam" id="PF00497">
    <property type="entry name" value="SBP_bac_3"/>
    <property type="match status" value="1"/>
</dbReference>